<gene>
    <name evidence="5" type="ORF">EV699_12024</name>
</gene>
<dbReference type="GO" id="GO:0051596">
    <property type="term" value="P:methylglyoxal catabolic process"/>
    <property type="evidence" value="ECO:0007669"/>
    <property type="project" value="TreeGrafter"/>
</dbReference>
<evidence type="ECO:0000313" key="6">
    <source>
        <dbReference type="Proteomes" id="UP000295765"/>
    </source>
</evidence>
<protein>
    <submittedName>
        <fullName evidence="5">L-glyceraldehyde 3-phosphate reductase</fullName>
    </submittedName>
</protein>
<dbReference type="GO" id="GO:0016491">
    <property type="term" value="F:oxidoreductase activity"/>
    <property type="evidence" value="ECO:0007669"/>
    <property type="project" value="UniProtKB-KW"/>
</dbReference>
<organism evidence="5 6">
    <name type="scientific">Plasticicumulans lactativorans</name>
    <dbReference type="NCBI Taxonomy" id="1133106"/>
    <lineage>
        <taxon>Bacteria</taxon>
        <taxon>Pseudomonadati</taxon>
        <taxon>Pseudomonadota</taxon>
        <taxon>Gammaproteobacteria</taxon>
        <taxon>Candidatus Competibacteraceae</taxon>
        <taxon>Plasticicumulans</taxon>
    </lineage>
</organism>
<keyword evidence="3" id="KW-0560">Oxidoreductase</keyword>
<reference evidence="5 6" key="1">
    <citation type="submission" date="2019-03" db="EMBL/GenBank/DDBJ databases">
        <title>Genomic Encyclopedia of Type Strains, Phase IV (KMG-IV): sequencing the most valuable type-strain genomes for metagenomic binning, comparative biology and taxonomic classification.</title>
        <authorList>
            <person name="Goeker M."/>
        </authorList>
    </citation>
    <scope>NUCLEOTIDE SEQUENCE [LARGE SCALE GENOMIC DNA]</scope>
    <source>
        <strain evidence="5 6">DSM 25287</strain>
    </source>
</reference>
<dbReference type="InterPro" id="IPR036812">
    <property type="entry name" value="NAD(P)_OxRdtase_dom_sf"/>
</dbReference>
<dbReference type="Gene3D" id="3.20.20.100">
    <property type="entry name" value="NADP-dependent oxidoreductase domain"/>
    <property type="match status" value="1"/>
</dbReference>
<dbReference type="PANTHER" id="PTHR43150">
    <property type="entry name" value="HYPERKINETIC, ISOFORM M"/>
    <property type="match status" value="1"/>
</dbReference>
<accession>A0A4R2L5P9</accession>
<comment type="similarity">
    <text evidence="1">Belongs to the shaker potassium channel beta subunit family.</text>
</comment>
<keyword evidence="6" id="KW-1185">Reference proteome</keyword>
<dbReference type="NCBIfam" id="NF007388">
    <property type="entry name" value="PRK09912.1"/>
    <property type="match status" value="1"/>
</dbReference>
<sequence>MSYTADPNRYTDMVYRRCGRSGLKLPALSLGLWHNFGDGTPLERQAKMLTTAFDLGITHFDLANNYGPPPGAAEENFGRILRREFAAHRDELIISSKAGWDMWPGPYGDRNTRKHVLASLDQSLKRMGLDYVDIFYSHRFEPDTPIEETMGALATAVQQGKALYVGISSYSAEHTREAADCLRAHGVPLFIHQPAYSMLNRWIEGELLDVLGETGSGCIAFTPLAQGMLTDRYLNGIPADARASQDHFLKRDWLSDANLARIRGLSDIARARGQSLAQMALAWVLRDARVTSALIGASRPEQIVENVQALRNLAFSAEELAAIDRHAVDAGVNLWAVSSEL</sequence>
<evidence type="ECO:0000256" key="3">
    <source>
        <dbReference type="ARBA" id="ARBA00023002"/>
    </source>
</evidence>
<evidence type="ECO:0000313" key="5">
    <source>
        <dbReference type="EMBL" id="TCO79246.1"/>
    </source>
</evidence>
<feature type="domain" description="NADP-dependent oxidoreductase" evidence="4">
    <location>
        <begin position="28"/>
        <end position="326"/>
    </location>
</feature>
<dbReference type="AlphaFoldDB" id="A0A4R2L5P9"/>
<proteinExistence type="inferred from homology"/>
<keyword evidence="2" id="KW-0521">NADP</keyword>
<evidence type="ECO:0000259" key="4">
    <source>
        <dbReference type="Pfam" id="PF00248"/>
    </source>
</evidence>
<evidence type="ECO:0000256" key="1">
    <source>
        <dbReference type="ARBA" id="ARBA00006515"/>
    </source>
</evidence>
<dbReference type="OrthoDB" id="9772407at2"/>
<evidence type="ECO:0000256" key="2">
    <source>
        <dbReference type="ARBA" id="ARBA00022857"/>
    </source>
</evidence>
<dbReference type="Pfam" id="PF00248">
    <property type="entry name" value="Aldo_ket_red"/>
    <property type="match status" value="1"/>
</dbReference>
<dbReference type="PANTHER" id="PTHR43150:SF4">
    <property type="entry name" value="L-GLYCERALDEHYDE 3-PHOSPHATE REDUCTASE"/>
    <property type="match status" value="1"/>
</dbReference>
<dbReference type="InterPro" id="IPR023210">
    <property type="entry name" value="NADP_OxRdtase_dom"/>
</dbReference>
<dbReference type="EMBL" id="SLWY01000020">
    <property type="protein sequence ID" value="TCO79246.1"/>
    <property type="molecule type" value="Genomic_DNA"/>
</dbReference>
<name>A0A4R2L5P9_9GAMM</name>
<dbReference type="RefSeq" id="WP_132544784.1">
    <property type="nucleotide sequence ID" value="NZ_SLWY01000020.1"/>
</dbReference>
<dbReference type="InterPro" id="IPR005399">
    <property type="entry name" value="K_chnl_volt-dep_bsu_KCNAB-rel"/>
</dbReference>
<comment type="caution">
    <text evidence="5">The sequence shown here is derived from an EMBL/GenBank/DDBJ whole genome shotgun (WGS) entry which is preliminary data.</text>
</comment>
<dbReference type="SUPFAM" id="SSF51430">
    <property type="entry name" value="NAD(P)-linked oxidoreductase"/>
    <property type="match status" value="1"/>
</dbReference>
<dbReference type="Proteomes" id="UP000295765">
    <property type="component" value="Unassembled WGS sequence"/>
</dbReference>